<comment type="caution">
    <text evidence="3">The sequence shown here is derived from an EMBL/GenBank/DDBJ whole genome shotgun (WGS) entry which is preliminary data.</text>
</comment>
<evidence type="ECO:0000313" key="4">
    <source>
        <dbReference type="Proteomes" id="UP000293583"/>
    </source>
</evidence>
<feature type="domain" description="Glycosyl transferase family 1" evidence="2">
    <location>
        <begin position="222"/>
        <end position="368"/>
    </location>
</feature>
<dbReference type="AlphaFoldDB" id="A0A4Q9BG45"/>
<keyword evidence="1" id="KW-1133">Transmembrane helix</keyword>
<name>A0A4Q9BG45_9BACT</name>
<keyword evidence="4" id="KW-1185">Reference proteome</keyword>
<dbReference type="PANTHER" id="PTHR45871:SF1">
    <property type="entry name" value="PHOSPHATIDYLINOSITOL N-ACETYLGLUCOSAMINYLTRANSFERASE SUBUNIT A"/>
    <property type="match status" value="1"/>
</dbReference>
<dbReference type="CDD" id="cd03801">
    <property type="entry name" value="GT4_PimA-like"/>
    <property type="match status" value="1"/>
</dbReference>
<proteinExistence type="predicted"/>
<sequence length="400" mass="46049">MSEVLINIVSISNLSDKNGVSTFINGFDKLKELFNSNGIIINKVFVPVGSKSSVTENSFSRNSITNFKSRVLKKNRVYKILQFLYFYIFQAIVIAIRVFNFYFLNKSHRNQVFFFNDLFVAFFAIKLLPKNSKTIIIFHSSEDPLRHFFMIFEFLKNTFIENFLRYMLHFVMINVCGIVTLSEGYAQKLQKSFPNKTIKCIYNTSFVNYVKNDFEGSAFRKSDFINIIAIGSLQYCKGFDILISAIGELSLNVRRKFILRIAGEGEERTNLESLIAKYDLYDNVLLLGNIDNVGPLIEQCSFFCLPSREEGLPISLIEALSFYKPIICTPVGSLPEIFSENDCVFINQDVSDIVRVLNSLFENSMQLETLSFNSSKIFNSLFSNQSFVEKYSLFFKQIIK</sequence>
<dbReference type="Gene3D" id="3.40.50.2000">
    <property type="entry name" value="Glycogen Phosphorylase B"/>
    <property type="match status" value="2"/>
</dbReference>
<dbReference type="OrthoDB" id="9811239at2"/>
<evidence type="ECO:0000259" key="2">
    <source>
        <dbReference type="Pfam" id="PF00534"/>
    </source>
</evidence>
<dbReference type="EMBL" id="SEWY01000001">
    <property type="protein sequence ID" value="TBH75057.1"/>
    <property type="molecule type" value="Genomic_DNA"/>
</dbReference>
<accession>A0A4Q9BG45</accession>
<dbReference type="Pfam" id="PF00534">
    <property type="entry name" value="Glycos_transf_1"/>
    <property type="match status" value="1"/>
</dbReference>
<evidence type="ECO:0000313" key="3">
    <source>
        <dbReference type="EMBL" id="TBH75057.1"/>
    </source>
</evidence>
<dbReference type="InterPro" id="IPR001296">
    <property type="entry name" value="Glyco_trans_1"/>
</dbReference>
<protein>
    <submittedName>
        <fullName evidence="3">Glycosyltransferase</fullName>
    </submittedName>
</protein>
<dbReference type="GO" id="GO:0016757">
    <property type="term" value="F:glycosyltransferase activity"/>
    <property type="evidence" value="ECO:0007669"/>
    <property type="project" value="InterPro"/>
</dbReference>
<dbReference type="PANTHER" id="PTHR45871">
    <property type="entry name" value="N-ACETYLGLUCOSAMINYL-PHOSPHATIDYLINOSITOL BIOSYNTHETIC PROTEIN"/>
    <property type="match status" value="1"/>
</dbReference>
<keyword evidence="1" id="KW-0472">Membrane</keyword>
<keyword evidence="3" id="KW-0808">Transferase</keyword>
<dbReference type="Proteomes" id="UP000293583">
    <property type="component" value="Unassembled WGS sequence"/>
</dbReference>
<dbReference type="SUPFAM" id="SSF53756">
    <property type="entry name" value="UDP-Glycosyltransferase/glycogen phosphorylase"/>
    <property type="match status" value="1"/>
</dbReference>
<feature type="transmembrane region" description="Helical" evidence="1">
    <location>
        <begin position="83"/>
        <end position="104"/>
    </location>
</feature>
<organism evidence="3 4">
    <name type="scientific">Aquirufa antheringensis</name>
    <dbReference type="NCBI Taxonomy" id="2516559"/>
    <lineage>
        <taxon>Bacteria</taxon>
        <taxon>Pseudomonadati</taxon>
        <taxon>Bacteroidota</taxon>
        <taxon>Cytophagia</taxon>
        <taxon>Cytophagales</taxon>
        <taxon>Flectobacillaceae</taxon>
        <taxon>Aquirufa</taxon>
    </lineage>
</organism>
<evidence type="ECO:0000256" key="1">
    <source>
        <dbReference type="SAM" id="Phobius"/>
    </source>
</evidence>
<dbReference type="RefSeq" id="WP_130922265.1">
    <property type="nucleotide sequence ID" value="NZ_SEWY01000001.1"/>
</dbReference>
<keyword evidence="1" id="KW-0812">Transmembrane</keyword>
<gene>
    <name evidence="3" type="ORF">EWU20_00360</name>
</gene>
<reference evidence="3 4" key="1">
    <citation type="submission" date="2019-02" db="EMBL/GenBank/DDBJ databases">
        <title>Genome of a new Bacteroidetes strain.</title>
        <authorList>
            <person name="Pitt A."/>
        </authorList>
    </citation>
    <scope>NUCLEOTIDE SEQUENCE [LARGE SCALE GENOMIC DNA]</scope>
    <source>
        <strain evidence="3 4">103A-SOEBACH</strain>
    </source>
</reference>